<dbReference type="EMBL" id="BMHY01000001">
    <property type="protein sequence ID" value="GGG54525.1"/>
    <property type="molecule type" value="Genomic_DNA"/>
</dbReference>
<dbReference type="SUPFAM" id="SSF88688">
    <property type="entry name" value="Families 57/38 glycoside transferase middle domain"/>
    <property type="match status" value="1"/>
</dbReference>
<keyword evidence="2" id="KW-0479">Metal-binding</keyword>
<reference evidence="6 7" key="1">
    <citation type="journal article" date="2014" name="Int. J. Syst. Evol. Microbiol.">
        <title>Complete genome sequence of Corynebacterium casei LMG S-19264T (=DSM 44701T), isolated from a smear-ripened cheese.</title>
        <authorList>
            <consortium name="US DOE Joint Genome Institute (JGI-PGF)"/>
            <person name="Walter F."/>
            <person name="Albersmeier A."/>
            <person name="Kalinowski J."/>
            <person name="Ruckert C."/>
        </authorList>
    </citation>
    <scope>NUCLEOTIDE SEQUENCE [LARGE SCALE GENOMIC DNA]</scope>
    <source>
        <strain evidence="6 7">CGMCC 1.15286</strain>
    </source>
</reference>
<dbReference type="Gene3D" id="3.20.110.10">
    <property type="entry name" value="Glycoside hydrolase 38, N terminal domain"/>
    <property type="match status" value="1"/>
</dbReference>
<dbReference type="CDD" id="cd10789">
    <property type="entry name" value="GH38N_AMII_ER_cytosolic"/>
    <property type="match status" value="1"/>
</dbReference>
<evidence type="ECO:0000256" key="2">
    <source>
        <dbReference type="ARBA" id="ARBA00022723"/>
    </source>
</evidence>
<dbReference type="InterPro" id="IPR011330">
    <property type="entry name" value="Glyco_hydro/deAcase_b/a-brl"/>
</dbReference>
<evidence type="ECO:0000256" key="4">
    <source>
        <dbReference type="ARBA" id="ARBA00023295"/>
    </source>
</evidence>
<comment type="caution">
    <text evidence="6">The sequence shown here is derived from an EMBL/GenBank/DDBJ whole genome shotgun (WGS) entry which is preliminary data.</text>
</comment>
<evidence type="ECO:0000313" key="7">
    <source>
        <dbReference type="Proteomes" id="UP000600247"/>
    </source>
</evidence>
<dbReference type="GO" id="GO:0006013">
    <property type="term" value="P:mannose metabolic process"/>
    <property type="evidence" value="ECO:0007669"/>
    <property type="project" value="InterPro"/>
</dbReference>
<evidence type="ECO:0000259" key="5">
    <source>
        <dbReference type="SMART" id="SM00872"/>
    </source>
</evidence>
<dbReference type="GO" id="GO:0004559">
    <property type="term" value="F:alpha-mannosidase activity"/>
    <property type="evidence" value="ECO:0007669"/>
    <property type="project" value="InterPro"/>
</dbReference>
<dbReference type="InterPro" id="IPR037094">
    <property type="entry name" value="Glyco_hydro_38_cen_sf"/>
</dbReference>
<protein>
    <submittedName>
        <fullName evidence="6">Alpha-mannosidase</fullName>
    </submittedName>
</protein>
<dbReference type="GO" id="GO:0030246">
    <property type="term" value="F:carbohydrate binding"/>
    <property type="evidence" value="ECO:0007669"/>
    <property type="project" value="InterPro"/>
</dbReference>
<dbReference type="PANTHER" id="PTHR46017">
    <property type="entry name" value="ALPHA-MANNOSIDASE 2C1"/>
    <property type="match status" value="1"/>
</dbReference>
<evidence type="ECO:0000313" key="6">
    <source>
        <dbReference type="EMBL" id="GGG54525.1"/>
    </source>
</evidence>
<dbReference type="Proteomes" id="UP000600247">
    <property type="component" value="Unassembled WGS sequence"/>
</dbReference>
<evidence type="ECO:0000256" key="3">
    <source>
        <dbReference type="ARBA" id="ARBA00022801"/>
    </source>
</evidence>
<dbReference type="SUPFAM" id="SSF88713">
    <property type="entry name" value="Glycoside hydrolase/deacetylase"/>
    <property type="match status" value="1"/>
</dbReference>
<dbReference type="SUPFAM" id="SSF74650">
    <property type="entry name" value="Galactose mutarotase-like"/>
    <property type="match status" value="1"/>
</dbReference>
<dbReference type="Gene3D" id="2.60.40.2220">
    <property type="match status" value="1"/>
</dbReference>
<dbReference type="InterPro" id="IPR027291">
    <property type="entry name" value="Glyco_hydro_38_N_sf"/>
</dbReference>
<dbReference type="GO" id="GO:0009313">
    <property type="term" value="P:oligosaccharide catabolic process"/>
    <property type="evidence" value="ECO:0007669"/>
    <property type="project" value="TreeGrafter"/>
</dbReference>
<dbReference type="SMART" id="SM00872">
    <property type="entry name" value="Alpha-mann_mid"/>
    <property type="match status" value="1"/>
</dbReference>
<accession>A0A917GR64</accession>
<keyword evidence="3" id="KW-0378">Hydrolase</keyword>
<dbReference type="Gene3D" id="1.20.1270.50">
    <property type="entry name" value="Glycoside hydrolase family 38, central domain"/>
    <property type="match status" value="1"/>
</dbReference>
<dbReference type="Pfam" id="PF09261">
    <property type="entry name" value="Alpha-mann_mid"/>
    <property type="match status" value="1"/>
</dbReference>
<dbReference type="InterPro" id="IPR054723">
    <property type="entry name" value="Ams1-like_N"/>
</dbReference>
<keyword evidence="4" id="KW-0326">Glycosidase</keyword>
<dbReference type="Pfam" id="PF22907">
    <property type="entry name" value="Ams1-like_1st"/>
    <property type="match status" value="1"/>
</dbReference>
<dbReference type="InterPro" id="IPR015341">
    <property type="entry name" value="Glyco_hydro_38_cen"/>
</dbReference>
<dbReference type="InterPro" id="IPR011013">
    <property type="entry name" value="Gal_mutarotase_sf_dom"/>
</dbReference>
<dbReference type="Pfam" id="PF07748">
    <property type="entry name" value="Glyco_hydro_38C"/>
    <property type="match status" value="1"/>
</dbReference>
<feature type="domain" description="Glycoside hydrolase family 38 central" evidence="5">
    <location>
        <begin position="524"/>
        <end position="601"/>
    </location>
</feature>
<dbReference type="FunFam" id="3.20.110.10:FF:000002">
    <property type="entry name" value="alpha-mannosidase 2C1 isoform X1"/>
    <property type="match status" value="1"/>
</dbReference>
<dbReference type="Pfam" id="PF01074">
    <property type="entry name" value="Glyco_hydro_38N"/>
    <property type="match status" value="1"/>
</dbReference>
<dbReference type="Pfam" id="PF17677">
    <property type="entry name" value="Glyco_hydro38C2"/>
    <property type="match status" value="1"/>
</dbReference>
<keyword evidence="7" id="KW-1185">Reference proteome</keyword>
<dbReference type="AlphaFoldDB" id="A0A917GR64"/>
<name>A0A917GR64_9BACL</name>
<dbReference type="PANTHER" id="PTHR46017:SF1">
    <property type="entry name" value="ALPHA-MANNOSIDASE 2C1"/>
    <property type="match status" value="1"/>
</dbReference>
<organism evidence="6 7">
    <name type="scientific">Paenibacillus radicis</name>
    <name type="common">ex Gao et al. 2016</name>
    <dbReference type="NCBI Taxonomy" id="1737354"/>
    <lineage>
        <taxon>Bacteria</taxon>
        <taxon>Bacillati</taxon>
        <taxon>Bacillota</taxon>
        <taxon>Bacilli</taxon>
        <taxon>Bacillales</taxon>
        <taxon>Paenibacillaceae</taxon>
        <taxon>Paenibacillus</taxon>
    </lineage>
</organism>
<dbReference type="RefSeq" id="WP_188887272.1">
    <property type="nucleotide sequence ID" value="NZ_BMHY01000001.1"/>
</dbReference>
<comment type="similarity">
    <text evidence="1">Belongs to the glycosyl hydrolase 38 family.</text>
</comment>
<dbReference type="InterPro" id="IPR011682">
    <property type="entry name" value="Glyco_hydro_38_C"/>
</dbReference>
<evidence type="ECO:0000256" key="1">
    <source>
        <dbReference type="ARBA" id="ARBA00009792"/>
    </source>
</evidence>
<dbReference type="InterPro" id="IPR028995">
    <property type="entry name" value="Glyco_hydro_57/38_cen_sf"/>
</dbReference>
<dbReference type="InterPro" id="IPR041147">
    <property type="entry name" value="GH38_C"/>
</dbReference>
<sequence length="1052" mass="118508">MIHANHINKTLGKLKKLDEIYTELIFEKAGEVETVFFETDEHRYQVPEGNEGWRPAKAGLQWGKEWGSAWFKGHYIVPKELHGRKLYIRAETDGVETFFWVNRKPSGIFTHPKEAANRGNHHTLLLTKEAQEGTGFELAFEAYAGHPCVGTQPYQVSEANFSGEQRYNRVYTSIDVMLCREDVKDFVFDLRTLQQVAGSGAVDPFRRAKIENTLLELFPILSQSPSEVPEEVWRAPLRQARELMKPLLERKTGESAPKTGIIGHSHMDTAWLWTRDETIRKCARTYANVLSLMEQYPEYTFIQSSAFHAELMRRHYPEIFEGMKQRIAEGRWEINGGVWIESDCNLVSGESLIRQFLVGQRYTRKHFNYTADVFWLPDTFGYSAAIPQIMAGTEVRYFLTTKLSWNDTNHFPYDTFYWQGLDGTKVLTHFNTIHCWPDAATLIDRVYAPHNAIAHKRVNDSRLVSYGFGDGGGGPQYEMIEMARRSADLEGVPKTEHTTASRFMQDLEANSVNPPLHVGELYFEGHRGTLTQIHQIKRNNRKAEFALRNLELVESISGTRGGRIDKERLASLYELLLINQFHDILPGTSIPEVHDRAIAEVGQVILDAEKATTELLTGAGSGAVDENAVTVWNTLSWDRNGTIAIDGLSQDQTLADDSLLSQRITDVFGSHKLLVGETTIPAIGSRVFELTNAATEATAGPSPFRYDETAGTLDAPHAVVRFDKYGYIDSFVDKASGRELRGSGHPLNAFLMGEDLPGAWDNWDIDRDIFGKLQLQTRLVAREVVADGPLQFRLRSEYQIGRQSSITQHMVFHSDSAQVDFETVIVWREKHQLLKVGFDVNLLAHQARHEVQFGHVERPTHTNTPYDQAMFEVCAHKWTDLSENRFGAALLNDCKYGVSVFGSDIRLTLHKGGAHPDPRGDAGIHEVTYSLLPHEGGFAAETVIRPAYELNAPALSVRGRAAAQEHSFLAVDAPNVIIEAVKPAEDDDAYVIRFYEAERSAVKGAILTFDKAPKRVVIANMLEEDQEELAVNGNSVALDFRPFEIKTVKVYA</sequence>
<dbReference type="GO" id="GO:0046872">
    <property type="term" value="F:metal ion binding"/>
    <property type="evidence" value="ECO:0007669"/>
    <property type="project" value="UniProtKB-KW"/>
</dbReference>
<proteinExistence type="inferred from homology"/>
<gene>
    <name evidence="6" type="ORF">GCM10010918_04170</name>
</gene>
<dbReference type="InterPro" id="IPR000602">
    <property type="entry name" value="Glyco_hydro_38_N"/>
</dbReference>
<dbReference type="Gene3D" id="2.70.98.30">
    <property type="entry name" value="Golgi alpha-mannosidase II, domain 4"/>
    <property type="match status" value="1"/>
</dbReference>